<dbReference type="EMBL" id="CM055092">
    <property type="protein sequence ID" value="KAJ7570962.1"/>
    <property type="molecule type" value="Genomic_DNA"/>
</dbReference>
<gene>
    <name evidence="1" type="ORF">O6H91_01G142400</name>
</gene>
<name>A0ACC2EWX5_DIPCM</name>
<comment type="caution">
    <text evidence="1">The sequence shown here is derived from an EMBL/GenBank/DDBJ whole genome shotgun (WGS) entry which is preliminary data.</text>
</comment>
<evidence type="ECO:0000313" key="2">
    <source>
        <dbReference type="Proteomes" id="UP001162992"/>
    </source>
</evidence>
<dbReference type="Proteomes" id="UP001162992">
    <property type="component" value="Chromosome 1"/>
</dbReference>
<sequence>MKQFSFKLTDQLTDLVGMVRSDLSSLQRKKVNALIIIEVHARDIIDTFVRDSILDHREFAWESQLRFYWDRVADDIIVRQCTGQFRYGYEYMGLNGRLVITSLTDRCYMTLTTALTYHLGGAPAGPAGTGKTETTKDLAKSMALLCVVFNCGDGLDYKAMASIFSGLVQCGAWGCFDEFNRIDAEVLSVVSSQIKQLQEALKNGYKKFQFEGKEIALDSRAGIFITMNPGYAGRTELPDNLKALFRPVTMIVPDLQQICEIMLFSEGFDTAKILAKKMTVLYKLAREQLSKQYHYDFGLRALKSVLVMAGSLKRGYPDMSEQLVLMRALRDMNLPKFVFDDVPLFLGLINDLFPGLDCPRVRYPQLNDVVEHDLKENGYLVMTGRSEQVDKVIQLHETMLTRHTTMVVGPSGGGKTVIIQTLARAQTKLNFPTKLSIINPKAQPTSELYGLMNPDTRDWTDGLLSKIFREMNKPISSERNDRNYLVFDGDVDALWVEDMNSVMDDNKLLTLPNGERIRLQNHCKLLFEVSDLQYASPATVSRCGMVFVDSKNLGYKPYIWKWCNSRTSSEEAGNLRDLMEKYVKKSIEFVLEGIEDDEITVPLQQTIPLTSLNMVCQLCTLLDSILKDDKLVTTPQSLEAVFIFCIIWSIGAGIVQSSVVQNRDRFDKFIKGIALIGTSSGDPLPPNQLPVESLYEFCFDIHDLKWRSWRSMVSEYQPPPDRAFSKILVPTVDTVRSTWLLDTLVQIRKPVLFVGESGTAKTVVIQKFISSLPTTTTLILSMNFSSRTTSMDVQLTIEDTLEKRTKDIYGPPVGRRMIVFIDDLNMPKVDTYGTQQPIALLKLQIEHGGIYDRGKELNWKNIRDVQFVGAMGRPGGARNNVDPRFISLFSTFEIQFPSNASLSHIYNAILDAHAQNLSAEVKDTCHNITELTLDLYNHVIEKLPPTPSRFHYIFNLRDLSRIYEGLCLSTMDTIKTSVQMLRLWRNECLRIFYDRLISDNDKHIVQIQIKELIENKYQVLEEYVTQDPILFGDYRHMLNVVEVRLYEDLGDFTIVKHLFEEILDEYCLINKNMNLVMFNDALEHLSHVHRIMRLEQV</sequence>
<proteinExistence type="predicted"/>
<accession>A0ACC2EWX5</accession>
<reference evidence="2" key="1">
    <citation type="journal article" date="2024" name="Proc. Natl. Acad. Sci. U.S.A.">
        <title>Extraordinary preservation of gene collinearity over three hundred million years revealed in homosporous lycophytes.</title>
        <authorList>
            <person name="Li C."/>
            <person name="Wickell D."/>
            <person name="Kuo L.Y."/>
            <person name="Chen X."/>
            <person name="Nie B."/>
            <person name="Liao X."/>
            <person name="Peng D."/>
            <person name="Ji J."/>
            <person name="Jenkins J."/>
            <person name="Williams M."/>
            <person name="Shu S."/>
            <person name="Plott C."/>
            <person name="Barry K."/>
            <person name="Rajasekar S."/>
            <person name="Grimwood J."/>
            <person name="Han X."/>
            <person name="Sun S."/>
            <person name="Hou Z."/>
            <person name="He W."/>
            <person name="Dai G."/>
            <person name="Sun C."/>
            <person name="Schmutz J."/>
            <person name="Leebens-Mack J.H."/>
            <person name="Li F.W."/>
            <person name="Wang L."/>
        </authorList>
    </citation>
    <scope>NUCLEOTIDE SEQUENCE [LARGE SCALE GENOMIC DNA]</scope>
    <source>
        <strain evidence="2">cv. PW_Plant_1</strain>
    </source>
</reference>
<keyword evidence="2" id="KW-1185">Reference proteome</keyword>
<evidence type="ECO:0000313" key="1">
    <source>
        <dbReference type="EMBL" id="KAJ7570962.1"/>
    </source>
</evidence>
<organism evidence="1 2">
    <name type="scientific">Diphasiastrum complanatum</name>
    <name type="common">Issler's clubmoss</name>
    <name type="synonym">Lycopodium complanatum</name>
    <dbReference type="NCBI Taxonomy" id="34168"/>
    <lineage>
        <taxon>Eukaryota</taxon>
        <taxon>Viridiplantae</taxon>
        <taxon>Streptophyta</taxon>
        <taxon>Embryophyta</taxon>
        <taxon>Tracheophyta</taxon>
        <taxon>Lycopodiopsida</taxon>
        <taxon>Lycopodiales</taxon>
        <taxon>Lycopodiaceae</taxon>
        <taxon>Lycopodioideae</taxon>
        <taxon>Diphasiastrum</taxon>
    </lineage>
</organism>
<protein>
    <submittedName>
        <fullName evidence="1">Uncharacterized protein</fullName>
    </submittedName>
</protein>